<evidence type="ECO:0000256" key="8">
    <source>
        <dbReference type="ARBA" id="ARBA00023098"/>
    </source>
</evidence>
<comment type="caution">
    <text evidence="15">The sequence shown here is derived from an EMBL/GenBank/DDBJ whole genome shotgun (WGS) entry which is preliminary data.</text>
</comment>
<dbReference type="PROSITE" id="PS50035">
    <property type="entry name" value="PLD"/>
    <property type="match status" value="2"/>
</dbReference>
<dbReference type="Pfam" id="PF13396">
    <property type="entry name" value="PLDc_N"/>
    <property type="match status" value="1"/>
</dbReference>
<dbReference type="SMART" id="SM00155">
    <property type="entry name" value="PLDc"/>
    <property type="match status" value="2"/>
</dbReference>
<organism evidence="15 16">
    <name type="scientific">Vagococcus acidifermentans</name>
    <dbReference type="NCBI Taxonomy" id="564710"/>
    <lineage>
        <taxon>Bacteria</taxon>
        <taxon>Bacillati</taxon>
        <taxon>Bacillota</taxon>
        <taxon>Bacilli</taxon>
        <taxon>Lactobacillales</taxon>
        <taxon>Enterococcaceae</taxon>
        <taxon>Vagococcus</taxon>
    </lineage>
</organism>
<feature type="domain" description="PLD phosphodiesterase" evidence="14">
    <location>
        <begin position="426"/>
        <end position="453"/>
    </location>
</feature>
<keyword evidence="11" id="KW-1208">Phospholipid metabolism</keyword>
<feature type="transmembrane region" description="Helical" evidence="13">
    <location>
        <begin position="37"/>
        <end position="56"/>
    </location>
</feature>
<dbReference type="InterPro" id="IPR001736">
    <property type="entry name" value="PLipase_D/transphosphatidylase"/>
</dbReference>
<evidence type="ECO:0000256" key="10">
    <source>
        <dbReference type="ARBA" id="ARBA00023209"/>
    </source>
</evidence>
<keyword evidence="7 13" id="KW-1133">Transmembrane helix</keyword>
<keyword evidence="10" id="KW-0594">Phospholipid biosynthesis</keyword>
<comment type="subcellular location">
    <subcellularLocation>
        <location evidence="1">Cell membrane</location>
        <topology evidence="1">Multi-pass membrane protein</topology>
    </subcellularLocation>
</comment>
<evidence type="ECO:0000259" key="14">
    <source>
        <dbReference type="PROSITE" id="PS50035"/>
    </source>
</evidence>
<dbReference type="EMBL" id="NGKC01000006">
    <property type="protein sequence ID" value="RSU12103.1"/>
    <property type="molecule type" value="Genomic_DNA"/>
</dbReference>
<keyword evidence="8" id="KW-0443">Lipid metabolism</keyword>
<feature type="transmembrane region" description="Helical" evidence="13">
    <location>
        <begin position="12"/>
        <end position="31"/>
    </location>
</feature>
<evidence type="ECO:0000256" key="3">
    <source>
        <dbReference type="ARBA" id="ARBA00022516"/>
    </source>
</evidence>
<keyword evidence="2" id="KW-1003">Cell membrane</keyword>
<dbReference type="CDD" id="cd09160">
    <property type="entry name" value="PLDc_SMU_988_like_2"/>
    <property type="match status" value="1"/>
</dbReference>
<accession>A0A430AVM2</accession>
<keyword evidence="5 13" id="KW-0812">Transmembrane</keyword>
<dbReference type="EC" id="2.7.8.-" evidence="12"/>
<evidence type="ECO:0000256" key="5">
    <source>
        <dbReference type="ARBA" id="ARBA00022692"/>
    </source>
</evidence>
<dbReference type="OrthoDB" id="9762009at2"/>
<keyword evidence="9 13" id="KW-0472">Membrane</keyword>
<evidence type="ECO:0000256" key="11">
    <source>
        <dbReference type="ARBA" id="ARBA00023264"/>
    </source>
</evidence>
<keyword evidence="6" id="KW-0677">Repeat</keyword>
<gene>
    <name evidence="15" type="ORF">CBF27_06665</name>
</gene>
<dbReference type="InterPro" id="IPR022924">
    <property type="entry name" value="Cardiolipin_synthase"/>
</dbReference>
<dbReference type="GO" id="GO:0032049">
    <property type="term" value="P:cardiolipin biosynthetic process"/>
    <property type="evidence" value="ECO:0007669"/>
    <property type="project" value="UniProtKB-UniRule"/>
</dbReference>
<dbReference type="Gene3D" id="3.30.870.10">
    <property type="entry name" value="Endonuclease Chain A"/>
    <property type="match status" value="2"/>
</dbReference>
<dbReference type="GO" id="GO:0008808">
    <property type="term" value="F:cardiolipin synthase activity"/>
    <property type="evidence" value="ECO:0007669"/>
    <property type="project" value="UniProtKB-UniRule"/>
</dbReference>
<dbReference type="SUPFAM" id="SSF56024">
    <property type="entry name" value="Phospholipase D/nuclease"/>
    <property type="match status" value="2"/>
</dbReference>
<protein>
    <recommendedName>
        <fullName evidence="12">Cardiolipin synthase</fullName>
        <ecNumber evidence="12">2.7.8.-</ecNumber>
    </recommendedName>
</protein>
<evidence type="ECO:0000256" key="9">
    <source>
        <dbReference type="ARBA" id="ARBA00023136"/>
    </source>
</evidence>
<dbReference type="InterPro" id="IPR025202">
    <property type="entry name" value="PLD-like_dom"/>
</dbReference>
<evidence type="ECO:0000256" key="4">
    <source>
        <dbReference type="ARBA" id="ARBA00022679"/>
    </source>
</evidence>
<evidence type="ECO:0000256" key="6">
    <source>
        <dbReference type="ARBA" id="ARBA00022737"/>
    </source>
</evidence>
<dbReference type="AlphaFoldDB" id="A0A430AVM2"/>
<feature type="transmembrane region" description="Helical" evidence="13">
    <location>
        <begin position="68"/>
        <end position="86"/>
    </location>
</feature>
<keyword evidence="3" id="KW-0444">Lipid biosynthesis</keyword>
<evidence type="ECO:0000256" key="2">
    <source>
        <dbReference type="ARBA" id="ARBA00022475"/>
    </source>
</evidence>
<dbReference type="NCBIfam" id="TIGR04265">
    <property type="entry name" value="bac_cardiolipin"/>
    <property type="match status" value="1"/>
</dbReference>
<dbReference type="Proteomes" id="UP000286773">
    <property type="component" value="Unassembled WGS sequence"/>
</dbReference>
<evidence type="ECO:0000256" key="12">
    <source>
        <dbReference type="NCBIfam" id="TIGR04265"/>
    </source>
</evidence>
<keyword evidence="16" id="KW-1185">Reference proteome</keyword>
<dbReference type="GO" id="GO:0005886">
    <property type="term" value="C:plasma membrane"/>
    <property type="evidence" value="ECO:0007669"/>
    <property type="project" value="UniProtKB-SubCell"/>
</dbReference>
<evidence type="ECO:0000256" key="1">
    <source>
        <dbReference type="ARBA" id="ARBA00004651"/>
    </source>
</evidence>
<dbReference type="PANTHER" id="PTHR21248">
    <property type="entry name" value="CARDIOLIPIN SYNTHASE"/>
    <property type="match status" value="1"/>
</dbReference>
<sequence length="513" mass="59699">MKNLLKIMTNRIIIIVFLIILQLAVLLTVVWRFNDFFVYFYATNIVISIFIVLKIINNRSNPAYKIAWLVPIMLIPIFGTAIYLIFGRVRFKKSEKIKMFIIQKKEKEANERTVTALDMSGLSLDARAQAHYLSHFGESSLFVNSSSRYFPLGEEAFQAMLEEMEKAEKYLFLEYFIIAEGKMWDTILEVMVRKAREGVDVRLMYDDFGCLLTLPHNYDKELERMGIKCCIFNQINPVLSPIFNNRNHRKILVIDGKVAFTGGINLADEYINQYERFGHWKDNAIMVKGEVAWGFTLLFLSLWEYSRGKERDYAYYFPGYEALRLAAGEESQGYYHPYVDSPFDKEDVGMNVYLNLIYRAEKYVYITTPYLVIDNLLTEALTTAAKSGVDVHIITPHIPDKWYVHEVTRSNYARLMESGVRIFEYTPGFIHSKTFVVDGEYATVGTVNLDYRSLYLHFENGIWMYQSPSVQEVLQDHLHTEALSQEMTLEDVHRVSWLRTMLRAVLGVFSPLL</sequence>
<name>A0A430AVM2_9ENTE</name>
<evidence type="ECO:0000256" key="13">
    <source>
        <dbReference type="SAM" id="Phobius"/>
    </source>
</evidence>
<evidence type="ECO:0000313" key="16">
    <source>
        <dbReference type="Proteomes" id="UP000286773"/>
    </source>
</evidence>
<evidence type="ECO:0000313" key="15">
    <source>
        <dbReference type="EMBL" id="RSU12103.1"/>
    </source>
</evidence>
<reference evidence="15 16" key="1">
    <citation type="submission" date="2017-05" db="EMBL/GenBank/DDBJ databases">
        <title>Vagococcus spp. assemblies.</title>
        <authorList>
            <person name="Gulvik C.A."/>
        </authorList>
    </citation>
    <scope>NUCLEOTIDE SEQUENCE [LARGE SCALE GENOMIC DNA]</scope>
    <source>
        <strain evidence="15 16">LMG 24798</strain>
    </source>
</reference>
<evidence type="ECO:0000256" key="7">
    <source>
        <dbReference type="ARBA" id="ARBA00022989"/>
    </source>
</evidence>
<dbReference type="InterPro" id="IPR027379">
    <property type="entry name" value="CLS_N"/>
</dbReference>
<dbReference type="CDD" id="cd09154">
    <property type="entry name" value="PLDc_SMU_988_like_1"/>
    <property type="match status" value="1"/>
</dbReference>
<feature type="domain" description="PLD phosphodiesterase" evidence="14">
    <location>
        <begin position="243"/>
        <end position="270"/>
    </location>
</feature>
<proteinExistence type="predicted"/>
<keyword evidence="4" id="KW-0808">Transferase</keyword>
<dbReference type="PANTHER" id="PTHR21248:SF22">
    <property type="entry name" value="PHOSPHOLIPASE D"/>
    <property type="match status" value="1"/>
</dbReference>
<dbReference type="Pfam" id="PF13091">
    <property type="entry name" value="PLDc_2"/>
    <property type="match status" value="2"/>
</dbReference>